<proteinExistence type="predicted"/>
<protein>
    <submittedName>
        <fullName evidence="2">Uncharacterized protein</fullName>
    </submittedName>
</protein>
<reference evidence="2" key="1">
    <citation type="submission" date="2021-01" db="EMBL/GenBank/DDBJ databases">
        <authorList>
            <person name="Corre E."/>
            <person name="Pelletier E."/>
            <person name="Niang G."/>
            <person name="Scheremetjew M."/>
            <person name="Finn R."/>
            <person name="Kale V."/>
            <person name="Holt S."/>
            <person name="Cochrane G."/>
            <person name="Meng A."/>
            <person name="Brown T."/>
            <person name="Cohen L."/>
        </authorList>
    </citation>
    <scope>NUCLEOTIDE SEQUENCE</scope>
    <source>
        <strain evidence="2">NY070348D</strain>
    </source>
</reference>
<accession>A0A7S2S1U1</accession>
<feature type="compositionally biased region" description="Low complexity" evidence="1">
    <location>
        <begin position="817"/>
        <end position="834"/>
    </location>
</feature>
<feature type="region of interest" description="Disordered" evidence="1">
    <location>
        <begin position="815"/>
        <end position="834"/>
    </location>
</feature>
<dbReference type="EMBL" id="HBHK01014250">
    <property type="protein sequence ID" value="CAD9685890.1"/>
    <property type="molecule type" value="Transcribed_RNA"/>
</dbReference>
<name>A0A7S2S1U1_9STRA</name>
<feature type="compositionally biased region" description="Low complexity" evidence="1">
    <location>
        <begin position="2024"/>
        <end position="2043"/>
    </location>
</feature>
<organism evidence="2">
    <name type="scientific">Mucochytrium quahogii</name>
    <dbReference type="NCBI Taxonomy" id="96639"/>
    <lineage>
        <taxon>Eukaryota</taxon>
        <taxon>Sar</taxon>
        <taxon>Stramenopiles</taxon>
        <taxon>Bigyra</taxon>
        <taxon>Labyrinthulomycetes</taxon>
        <taxon>Thraustochytrida</taxon>
        <taxon>Thraustochytriidae</taxon>
        <taxon>Mucochytrium</taxon>
    </lineage>
</organism>
<sequence length="2080" mass="221036">MVYLEETLGGKTIHVRPQDERSSEMSSLLCAPQGFVGASVTCDFIGRDKFGNPTGDSSHTLGLTTKALHGSTGGILNVDKSFAGQIGLFILRTTASSIGNVTVFCEGLTTTVEIFETSIDPSASDVSCPTDIVYKVGSVITCQVILRDANEEASGDESAIGFLRARILNEGTRPNSKFVFTGIVGLFQLQFTPTKSGSVIVSTEMKRQGLFQAVGIPSMISTKAGSISLGESSVICGSSDVVSMVAGTSKKCLLQMRDTFGNRAGESGEEAQFSAGVYDSVTKLESSVSWVRFLEVGLFELEMFPTKAGVGVLEIASTLPIEETSGTFTGDMLWTSRTVLISPNVFQANKTVITCPLTASVASLVVCAVNLNDRFGNPVSPQSVSDVVKAHTENGGSTLTLKAEAEQFLVQFTPTFVGESLLQVALSEGGSMNILEPVTINVEPYSISTEKSEFSCPTDTFKAGSLVSCTIFARDDDGELIGSIENAAAFSGTVKNGGLRSTTETSFVSTGVFIATFKVTRARFDGTGVAVVDIDLLQTPRSISVVSAEMDFTQSSLDCATENVQAGSPLTCSLTVMDAFGNPTETNMDQASLVYKLSADQTSGNTVVSETITKTGFGVYEATLVPVVRSSLTVASVEYSQVPLVSTYNVSVDPGNVHAKFSNLTCPDSVAYGVPLQCIADVRDEFKNIGGLLADKMSVIGLLSAVSESSPDVHFFTTEFVEEGMFKLSMEDITDLGYGNLSVQLFVSNVQSSERFVQVKQGTICASESVAVCSQGAVAGEPVTCSTVTYDCDGKESGEAFETESFEVSLVMNTSDAGTTGDESSTAGSESSTSFAGGGVFSSATSSSQAGSASVVIVVKSSNNDTRRRLEGVTVEPSSMVVSPGDIDPENSYLSCSDGVAGGMVDCVITSLDSQGNPTGAKDDIAAFQIVGTPVEGSPTDASEGIVSFNTTGQFLAAFSLNVTGKAVVTLTYQGESVHEITIHVGPGEFDVEKIGLDCPSVSTVMSDISCKVSFVDQFGNPTSTFPSDRPLKLLIAGEETSLKPLEEGLFEVRFNSGSNAGDLVLKIDALSSLDWVEIISVIISVELGSINASMTHVSCPSETTAGLQIVCTIFAKDSQGNAAGSSADETSFSMVAQDGESIDGIAVFFGPGIFKMSFVPVLAELIVLEFSVAGEALSGVHEMLIVSAKPDPAKSSFGCNATVLRLKQNLGCTIILRDAYNNLVEDSELGVESLSGVLDLGQTQFQLSTFTAESVGTFTSVVSSDTKAGQGSLKILYQEDFLIGEAMSVEILPETPEKIAGMTCPESTIIFAPAFCMFSVTDMYGNLAGAEDFTLTEFKVQQTGVDLAYSMNYLGSLGKYSLSFSSEIVGIIEVSLPFDPTATTRYVQVQLGSVSAVNSYGQLGSTETIAGSAVSFSIHARDEDSSVTGSSTDALAFSVDQQDTTISYLANGVFTGRVALEKSGMQVVVVRYAGLLLDELTVNVAPGELDAKQVNFSCPSSAFLGSNVECDFVPRDAYQNVIINGVLEKCSIELRSRSGDIILEPVSLHQQHDTVKIRFSPQTDVDEFIVHVHWEGTKIGQVNIQTIHAPTPSPVTLKPSSAPTLGMYQDCPYNQSDSNSPCYNSGCIQDESSEKCMQVILGYCSVKQEDPGCSLFWCPFDDSNLLSPCRNKDCIAEPTSQLCIEATLAYCDEFQDIGCVTSFDNTIDCPFNHSNPASPCSFDACTLDMESSGCKDYVVEYCQKHEDIVCVSFSFWFGDVSCPFSKTAIGSPCRDASCLNNTQSELCRTVIRDYCSSNVDSGCAFLDKPTASPTFGPHDWNCPFDKTHTFSPCTTFECIQQPESSKCQTYVERYCWEVNAGDAGCVGIDWTPTRQPSRKPSASCPFDKYHAFSPCIVSECVENTESVECQNHVKKYCLEINSGDIGCALLATPTTNLPTPQPSITPSTFPTNSPTSSGEFFCPFMKSLANSPCKNISCLESPRSVECHEAVIEYCSVQQGVDPVCSLISKHTRSPSAAPTQIPTSVPSMTTSMPTRSPTSPSQADCPFNRTSSNSPCNKPLYKAWVCIMSVDCDNILQA</sequence>
<evidence type="ECO:0000313" key="2">
    <source>
        <dbReference type="EMBL" id="CAD9685890.1"/>
    </source>
</evidence>
<gene>
    <name evidence="2" type="ORF">QSP1433_LOCUS8961</name>
</gene>
<dbReference type="Gene3D" id="2.60.40.10">
    <property type="entry name" value="Immunoglobulins"/>
    <property type="match status" value="2"/>
</dbReference>
<evidence type="ECO:0000256" key="1">
    <source>
        <dbReference type="SAM" id="MobiDB-lite"/>
    </source>
</evidence>
<feature type="region of interest" description="Disordered" evidence="1">
    <location>
        <begin position="2015"/>
        <end position="2054"/>
    </location>
</feature>
<dbReference type="InterPro" id="IPR013783">
    <property type="entry name" value="Ig-like_fold"/>
</dbReference>